<reference evidence="6 7" key="1">
    <citation type="submission" date="2014-10" db="EMBL/GenBank/DDBJ databases">
        <title>Draft genome sequence of Actinoplanes utahensis NRRL 12052.</title>
        <authorList>
            <person name="Velasco-Bucheli B."/>
            <person name="del Cerro C."/>
            <person name="Hormigo D."/>
            <person name="Garcia J.L."/>
            <person name="Acebal C."/>
            <person name="Arroyo M."/>
            <person name="de la Mata I."/>
        </authorList>
    </citation>
    <scope>NUCLEOTIDE SEQUENCE [LARGE SCALE GENOMIC DNA]</scope>
    <source>
        <strain evidence="6 7">NRRL 12052</strain>
    </source>
</reference>
<feature type="transmembrane region" description="Helical" evidence="4">
    <location>
        <begin position="72"/>
        <end position="90"/>
    </location>
</feature>
<dbReference type="Gene3D" id="3.30.565.10">
    <property type="entry name" value="Histidine kinase-like ATPase, C-terminal domain"/>
    <property type="match status" value="1"/>
</dbReference>
<dbReference type="Gene3D" id="1.20.5.1930">
    <property type="match status" value="1"/>
</dbReference>
<dbReference type="STRING" id="1869.MB27_26390"/>
<protein>
    <recommendedName>
        <fullName evidence="5">Signal transduction histidine kinase subgroup 3 dimerisation and phosphoacceptor domain-containing protein</fullName>
    </recommendedName>
</protein>
<evidence type="ECO:0000256" key="4">
    <source>
        <dbReference type="SAM" id="Phobius"/>
    </source>
</evidence>
<comment type="caution">
    <text evidence="6">The sequence shown here is derived from an EMBL/GenBank/DDBJ whole genome shotgun (WGS) entry which is preliminary data.</text>
</comment>
<organism evidence="6 7">
    <name type="scientific">Actinoplanes utahensis</name>
    <dbReference type="NCBI Taxonomy" id="1869"/>
    <lineage>
        <taxon>Bacteria</taxon>
        <taxon>Bacillati</taxon>
        <taxon>Actinomycetota</taxon>
        <taxon>Actinomycetes</taxon>
        <taxon>Micromonosporales</taxon>
        <taxon>Micromonosporaceae</taxon>
        <taxon>Actinoplanes</taxon>
    </lineage>
</organism>
<evidence type="ECO:0000256" key="2">
    <source>
        <dbReference type="ARBA" id="ARBA00022777"/>
    </source>
</evidence>
<dbReference type="Pfam" id="PF07730">
    <property type="entry name" value="HisKA_3"/>
    <property type="match status" value="1"/>
</dbReference>
<dbReference type="Proteomes" id="UP000054537">
    <property type="component" value="Unassembled WGS sequence"/>
</dbReference>
<keyword evidence="1" id="KW-0808">Transferase</keyword>
<dbReference type="EMBL" id="JRTT01000035">
    <property type="protein sequence ID" value="KHD74858.1"/>
    <property type="molecule type" value="Genomic_DNA"/>
</dbReference>
<proteinExistence type="predicted"/>
<accession>A0A0A6UIH6</accession>
<dbReference type="GO" id="GO:0046983">
    <property type="term" value="F:protein dimerization activity"/>
    <property type="evidence" value="ECO:0007669"/>
    <property type="project" value="InterPro"/>
</dbReference>
<dbReference type="PANTHER" id="PTHR24421">
    <property type="entry name" value="NITRATE/NITRITE SENSOR PROTEIN NARX-RELATED"/>
    <property type="match status" value="1"/>
</dbReference>
<keyword evidence="3" id="KW-0902">Two-component regulatory system</keyword>
<dbReference type="InterPro" id="IPR011712">
    <property type="entry name" value="Sig_transdc_His_kin_sub3_dim/P"/>
</dbReference>
<sequence>MNAATEPTNGLAALRRLTWWIMIGCLAGMVLLVATELPDVPARAVVFAVMLPVCAVAGFLFAVPLAGGPPPPATVIVAAAAGATGILAYGHVLGSGGFPWVLPLAAVLAATHAGAQRPARLVWPVGAGLAFAASWPAGEATLQAALTDSGMTVLCAASLYAQIWICEVAERLDHARHVERSAAVTGERQRFAAELHDIQGHNLQVIALKSELAERLAETDPVQAAMQMREVQALARQALGDTRDIVQGYRAVSLGTEVTNAARVLAAAGVTPSIEPSAGLPPLPPAVEKLLGLVVRECTTNVLRHSSASRCEISLAAEPGAVVLRFVNDAPIAGPTGPAGGLAGLSDRLTAAGGCLRTAPTTDAFEVSATLPLPAVR</sequence>
<evidence type="ECO:0000256" key="1">
    <source>
        <dbReference type="ARBA" id="ARBA00022679"/>
    </source>
</evidence>
<feature type="transmembrane region" description="Helical" evidence="4">
    <location>
        <begin position="17"/>
        <end position="37"/>
    </location>
</feature>
<dbReference type="RefSeq" id="WP_043528691.1">
    <property type="nucleotide sequence ID" value="NZ_BAABKU010000004.1"/>
</dbReference>
<dbReference type="CDD" id="cd16917">
    <property type="entry name" value="HATPase_UhpB-NarQ-NarX-like"/>
    <property type="match status" value="1"/>
</dbReference>
<dbReference type="OrthoDB" id="5241784at2"/>
<evidence type="ECO:0000313" key="7">
    <source>
        <dbReference type="Proteomes" id="UP000054537"/>
    </source>
</evidence>
<name>A0A0A6UIH6_ACTUT</name>
<dbReference type="PANTHER" id="PTHR24421:SF63">
    <property type="entry name" value="SENSOR HISTIDINE KINASE DESK"/>
    <property type="match status" value="1"/>
</dbReference>
<gene>
    <name evidence="6" type="ORF">MB27_26390</name>
</gene>
<dbReference type="eggNOG" id="COG4585">
    <property type="taxonomic scope" value="Bacteria"/>
</dbReference>
<keyword evidence="4" id="KW-1133">Transmembrane helix</keyword>
<evidence type="ECO:0000313" key="6">
    <source>
        <dbReference type="EMBL" id="KHD74858.1"/>
    </source>
</evidence>
<dbReference type="GO" id="GO:0000155">
    <property type="term" value="F:phosphorelay sensor kinase activity"/>
    <property type="evidence" value="ECO:0007669"/>
    <property type="project" value="InterPro"/>
</dbReference>
<feature type="domain" description="Signal transduction histidine kinase subgroup 3 dimerisation and phosphoacceptor" evidence="5">
    <location>
        <begin position="187"/>
        <end position="252"/>
    </location>
</feature>
<evidence type="ECO:0000259" key="5">
    <source>
        <dbReference type="Pfam" id="PF07730"/>
    </source>
</evidence>
<dbReference type="InterPro" id="IPR036890">
    <property type="entry name" value="HATPase_C_sf"/>
</dbReference>
<feature type="transmembrane region" description="Helical" evidence="4">
    <location>
        <begin position="44"/>
        <end position="66"/>
    </location>
</feature>
<keyword evidence="7" id="KW-1185">Reference proteome</keyword>
<dbReference type="GO" id="GO:0016020">
    <property type="term" value="C:membrane"/>
    <property type="evidence" value="ECO:0007669"/>
    <property type="project" value="InterPro"/>
</dbReference>
<keyword evidence="2" id="KW-0418">Kinase</keyword>
<dbReference type="AlphaFoldDB" id="A0A0A6UIH6"/>
<dbReference type="InterPro" id="IPR050482">
    <property type="entry name" value="Sensor_HK_TwoCompSys"/>
</dbReference>
<keyword evidence="4" id="KW-0812">Transmembrane</keyword>
<keyword evidence="4" id="KW-0472">Membrane</keyword>
<evidence type="ECO:0000256" key="3">
    <source>
        <dbReference type="ARBA" id="ARBA00023012"/>
    </source>
</evidence>